<feature type="domain" description="Ig-like" evidence="1">
    <location>
        <begin position="1"/>
        <end position="75"/>
    </location>
</feature>
<gene>
    <name evidence="2" type="ORF">AWC38_SpisGene23905</name>
</gene>
<accession>A0A2B4R7C5</accession>
<dbReference type="EMBL" id="LSMT01001534">
    <property type="protein sequence ID" value="PFX12175.1"/>
    <property type="molecule type" value="Genomic_DNA"/>
</dbReference>
<dbReference type="InterPro" id="IPR007110">
    <property type="entry name" value="Ig-like_dom"/>
</dbReference>
<keyword evidence="3" id="KW-1185">Reference proteome</keyword>
<name>A0A2B4R7C5_STYPI</name>
<evidence type="ECO:0000313" key="2">
    <source>
        <dbReference type="EMBL" id="PFX12175.1"/>
    </source>
</evidence>
<dbReference type="Gene3D" id="2.60.40.10">
    <property type="entry name" value="Immunoglobulins"/>
    <property type="match status" value="1"/>
</dbReference>
<dbReference type="InterPro" id="IPR013783">
    <property type="entry name" value="Ig-like_fold"/>
</dbReference>
<dbReference type="AlphaFoldDB" id="A0A2B4R7C5"/>
<comment type="caution">
    <text evidence="2">The sequence shown here is derived from an EMBL/GenBank/DDBJ whole genome shotgun (WGS) entry which is preliminary data.</text>
</comment>
<dbReference type="CDD" id="cd00096">
    <property type="entry name" value="Ig"/>
    <property type="match status" value="1"/>
</dbReference>
<feature type="non-terminal residue" evidence="2">
    <location>
        <position position="79"/>
    </location>
</feature>
<dbReference type="Proteomes" id="UP000225706">
    <property type="component" value="Unassembled WGS sequence"/>
</dbReference>
<proteinExistence type="predicted"/>
<organism evidence="2 3">
    <name type="scientific">Stylophora pistillata</name>
    <name type="common">Smooth cauliflower coral</name>
    <dbReference type="NCBI Taxonomy" id="50429"/>
    <lineage>
        <taxon>Eukaryota</taxon>
        <taxon>Metazoa</taxon>
        <taxon>Cnidaria</taxon>
        <taxon>Anthozoa</taxon>
        <taxon>Hexacorallia</taxon>
        <taxon>Scleractinia</taxon>
        <taxon>Astrocoeniina</taxon>
        <taxon>Pocilloporidae</taxon>
        <taxon>Stylophora</taxon>
    </lineage>
</organism>
<sequence>MEVAKTQFVLLNHSSFLWCPAEGGPAPRIVWRRNGVAVQNGTGVQLRITVTKEERNTKYSCEVDDHGQLKRINISLVVE</sequence>
<evidence type="ECO:0000313" key="3">
    <source>
        <dbReference type="Proteomes" id="UP000225706"/>
    </source>
</evidence>
<reference evidence="3" key="1">
    <citation type="journal article" date="2017" name="bioRxiv">
        <title>Comparative analysis of the genomes of Stylophora pistillata and Acropora digitifera provides evidence for extensive differences between species of corals.</title>
        <authorList>
            <person name="Voolstra C.R."/>
            <person name="Li Y."/>
            <person name="Liew Y.J."/>
            <person name="Baumgarten S."/>
            <person name="Zoccola D."/>
            <person name="Flot J.-F."/>
            <person name="Tambutte S."/>
            <person name="Allemand D."/>
            <person name="Aranda M."/>
        </authorList>
    </citation>
    <scope>NUCLEOTIDE SEQUENCE [LARGE SCALE GENOMIC DNA]</scope>
</reference>
<dbReference type="InterPro" id="IPR036179">
    <property type="entry name" value="Ig-like_dom_sf"/>
</dbReference>
<evidence type="ECO:0000259" key="1">
    <source>
        <dbReference type="PROSITE" id="PS50835"/>
    </source>
</evidence>
<dbReference type="Pfam" id="PF13927">
    <property type="entry name" value="Ig_3"/>
    <property type="match status" value="1"/>
</dbReference>
<protein>
    <recommendedName>
        <fullName evidence="1">Ig-like domain-containing protein</fullName>
    </recommendedName>
</protein>
<dbReference type="PROSITE" id="PS50835">
    <property type="entry name" value="IG_LIKE"/>
    <property type="match status" value="1"/>
</dbReference>
<dbReference type="SUPFAM" id="SSF48726">
    <property type="entry name" value="Immunoglobulin"/>
    <property type="match status" value="1"/>
</dbReference>